<dbReference type="AlphaFoldDB" id="A0A507FDZ1"/>
<gene>
    <name evidence="1" type="ORF">CcCBS67573_g04768</name>
</gene>
<keyword evidence="2" id="KW-1185">Reference proteome</keyword>
<dbReference type="EMBL" id="QEAP01000153">
    <property type="protein sequence ID" value="TPX73965.1"/>
    <property type="molecule type" value="Genomic_DNA"/>
</dbReference>
<organism evidence="1 2">
    <name type="scientific">Chytriomyces confervae</name>
    <dbReference type="NCBI Taxonomy" id="246404"/>
    <lineage>
        <taxon>Eukaryota</taxon>
        <taxon>Fungi</taxon>
        <taxon>Fungi incertae sedis</taxon>
        <taxon>Chytridiomycota</taxon>
        <taxon>Chytridiomycota incertae sedis</taxon>
        <taxon>Chytridiomycetes</taxon>
        <taxon>Chytridiales</taxon>
        <taxon>Chytriomycetaceae</taxon>
        <taxon>Chytriomyces</taxon>
    </lineage>
</organism>
<proteinExistence type="predicted"/>
<evidence type="ECO:0000313" key="2">
    <source>
        <dbReference type="Proteomes" id="UP000320333"/>
    </source>
</evidence>
<dbReference type="OrthoDB" id="2438610at2759"/>
<protein>
    <submittedName>
        <fullName evidence="1">Uncharacterized protein</fullName>
    </submittedName>
</protein>
<name>A0A507FDZ1_9FUNG</name>
<reference evidence="1 2" key="1">
    <citation type="journal article" date="2019" name="Sci. Rep.">
        <title>Comparative genomics of chytrid fungi reveal insights into the obligate biotrophic and pathogenic lifestyle of Synchytrium endobioticum.</title>
        <authorList>
            <person name="van de Vossenberg B.T.L.H."/>
            <person name="Warris S."/>
            <person name="Nguyen H.D.T."/>
            <person name="van Gent-Pelzer M.P.E."/>
            <person name="Joly D.L."/>
            <person name="van de Geest H.C."/>
            <person name="Bonants P.J.M."/>
            <person name="Smith D.S."/>
            <person name="Levesque C.A."/>
            <person name="van der Lee T.A.J."/>
        </authorList>
    </citation>
    <scope>NUCLEOTIDE SEQUENCE [LARGE SCALE GENOMIC DNA]</scope>
    <source>
        <strain evidence="1 2">CBS 675.73</strain>
    </source>
</reference>
<accession>A0A507FDZ1</accession>
<comment type="caution">
    <text evidence="1">The sequence shown here is derived from an EMBL/GenBank/DDBJ whole genome shotgun (WGS) entry which is preliminary data.</text>
</comment>
<dbReference type="Proteomes" id="UP000320333">
    <property type="component" value="Unassembled WGS sequence"/>
</dbReference>
<evidence type="ECO:0000313" key="1">
    <source>
        <dbReference type="EMBL" id="TPX73965.1"/>
    </source>
</evidence>
<sequence length="100" mass="10661">MGPNAGGINVMTFDLSKNNSYFKCPDTVANCDLAGQVKFCMNAYAAAEIPARVGYDIGQPACPVASNDAADQIPLTQDSAFLRRHGNTYQCAAPITGRMR</sequence>